<feature type="transmembrane region" description="Helical" evidence="1">
    <location>
        <begin position="6"/>
        <end position="25"/>
    </location>
</feature>
<dbReference type="Proteomes" id="UP000298860">
    <property type="component" value="Unassembled WGS sequence"/>
</dbReference>
<dbReference type="EMBL" id="BJFL01000001">
    <property type="protein sequence ID" value="GDY28578.1"/>
    <property type="molecule type" value="Genomic_DNA"/>
</dbReference>
<name>A0A4D4J1A0_9PSEU</name>
<proteinExistence type="predicted"/>
<evidence type="ECO:0000256" key="1">
    <source>
        <dbReference type="SAM" id="Phobius"/>
    </source>
</evidence>
<gene>
    <name evidence="2" type="ORF">GTS_02110</name>
</gene>
<protein>
    <submittedName>
        <fullName evidence="2">Uncharacterized protein</fullName>
    </submittedName>
</protein>
<evidence type="ECO:0000313" key="2">
    <source>
        <dbReference type="EMBL" id="GDY28578.1"/>
    </source>
</evidence>
<dbReference type="NCBIfam" id="NF037944">
    <property type="entry name" value="holin_2"/>
    <property type="match status" value="1"/>
</dbReference>
<dbReference type="AlphaFoldDB" id="A0A4D4J1A0"/>
<organism evidence="2 3">
    <name type="scientific">Gandjariella thermophila</name>
    <dbReference type="NCBI Taxonomy" id="1931992"/>
    <lineage>
        <taxon>Bacteria</taxon>
        <taxon>Bacillati</taxon>
        <taxon>Actinomycetota</taxon>
        <taxon>Actinomycetes</taxon>
        <taxon>Pseudonocardiales</taxon>
        <taxon>Pseudonocardiaceae</taxon>
        <taxon>Gandjariella</taxon>
    </lineage>
</organism>
<evidence type="ECO:0000313" key="3">
    <source>
        <dbReference type="Proteomes" id="UP000298860"/>
    </source>
</evidence>
<reference evidence="3" key="1">
    <citation type="submission" date="2019-04" db="EMBL/GenBank/DDBJ databases">
        <title>Draft genome sequence of Pseudonocardiaceae bacterium SL3-2-4.</title>
        <authorList>
            <person name="Ningsih F."/>
            <person name="Yokota A."/>
            <person name="Sakai Y."/>
            <person name="Nanatani K."/>
            <person name="Yabe S."/>
            <person name="Oetari A."/>
            <person name="Sjamsuridzal W."/>
        </authorList>
    </citation>
    <scope>NUCLEOTIDE SEQUENCE [LARGE SCALE GENOMIC DNA]</scope>
    <source>
        <strain evidence="3">SL3-2-4</strain>
    </source>
</reference>
<accession>A0A4D4J1A0</accession>
<comment type="caution">
    <text evidence="2">The sequence shown here is derived from an EMBL/GenBank/DDBJ whole genome shotgun (WGS) entry which is preliminary data.</text>
</comment>
<keyword evidence="3" id="KW-1185">Reference proteome</keyword>
<keyword evidence="1" id="KW-0472">Membrane</keyword>
<keyword evidence="1" id="KW-1133">Transmembrane helix</keyword>
<keyword evidence="1" id="KW-0812">Transmembrane</keyword>
<sequence>MSGVPYLPSLLLAVLAVVVSGLLALRVSRAARRFAAARKRFRGHLDHGVGLLRARRAALRVAVRERWPGGAHRALLPRTITEQDRAEERRGQ</sequence>